<dbReference type="AlphaFoldDB" id="R5Y1W2"/>
<evidence type="ECO:0000313" key="3">
    <source>
        <dbReference type="Proteomes" id="UP000017980"/>
    </source>
</evidence>
<evidence type="ECO:0000259" key="1">
    <source>
        <dbReference type="Pfam" id="PF00535"/>
    </source>
</evidence>
<dbReference type="EMBL" id="CBBD010000043">
    <property type="protein sequence ID" value="CDA10652.1"/>
    <property type="molecule type" value="Genomic_DNA"/>
</dbReference>
<feature type="domain" description="Glycosyltransferase 2-like" evidence="1">
    <location>
        <begin position="10"/>
        <end position="125"/>
    </location>
</feature>
<proteinExistence type="predicted"/>
<gene>
    <name evidence="2" type="ORF">BN488_01691</name>
</gene>
<dbReference type="Gene3D" id="3.90.550.10">
    <property type="entry name" value="Spore Coat Polysaccharide Biosynthesis Protein SpsA, Chain A"/>
    <property type="match status" value="1"/>
</dbReference>
<dbReference type="SUPFAM" id="SSF53448">
    <property type="entry name" value="Nucleotide-diphospho-sugar transferases"/>
    <property type="match status" value="1"/>
</dbReference>
<dbReference type="PANTHER" id="PTHR22916">
    <property type="entry name" value="GLYCOSYLTRANSFERASE"/>
    <property type="match status" value="1"/>
</dbReference>
<dbReference type="Pfam" id="PF00535">
    <property type="entry name" value="Glycos_transf_2"/>
    <property type="match status" value="1"/>
</dbReference>
<evidence type="ECO:0000313" key="2">
    <source>
        <dbReference type="EMBL" id="CDA10652.1"/>
    </source>
</evidence>
<dbReference type="CDD" id="cd00761">
    <property type="entry name" value="Glyco_tranf_GTA_type"/>
    <property type="match status" value="1"/>
</dbReference>
<dbReference type="Proteomes" id="UP000017980">
    <property type="component" value="Unassembled WGS sequence"/>
</dbReference>
<accession>R5Y1W2</accession>
<comment type="caution">
    <text evidence="2">The sequence shown here is derived from an EMBL/GenBank/DDBJ whole genome shotgun (WGS) entry which is preliminary data.</text>
</comment>
<dbReference type="InterPro" id="IPR001173">
    <property type="entry name" value="Glyco_trans_2-like"/>
</dbReference>
<organism evidence="2 3">
    <name type="scientific">Intestinibacter bartlettii CAG:1329</name>
    <dbReference type="NCBI Taxonomy" id="1263063"/>
    <lineage>
        <taxon>Bacteria</taxon>
        <taxon>Bacillati</taxon>
        <taxon>Bacillota</taxon>
        <taxon>Clostridia</taxon>
        <taxon>Peptostreptococcales</taxon>
        <taxon>Peptostreptococcaceae</taxon>
        <taxon>Intestinibacter</taxon>
    </lineage>
</organism>
<sequence>MGDKNMPQITIFTPTYNRAYCLHKCYESMKRQKNKDFIWLIIDDGSTDNTQLLVEQWKQNDNGFEIKYIYKENGGMHTGYNTAYKHINTELAMNVDSDDYLTDTAIDDILYFWNKNKRSDVGGIYALDIFDNGEVIGEPFPDDLKEFKGWGYKYIYYNTDGKKKVHKNRGDKKFIGVTDIIKQYPDIPVFEGEKYYSLYYKQHRIEADYSILIYNKPVCVVEYMEDGSSNNMFSQYVKNPKGFCDERKFVIDNSPSLYLCLNSSIHYVAESKIANNKNYLSEVKRKLPVILSIPAGNLLYWYIRKKVK</sequence>
<dbReference type="PANTHER" id="PTHR22916:SF3">
    <property type="entry name" value="UDP-GLCNAC:BETAGAL BETA-1,3-N-ACETYLGLUCOSAMINYLTRANSFERASE-LIKE PROTEIN 1"/>
    <property type="match status" value="1"/>
</dbReference>
<protein>
    <submittedName>
        <fullName evidence="2">Beta-glycosyltransferase</fullName>
    </submittedName>
</protein>
<name>R5Y1W2_9FIRM</name>
<reference evidence="2" key="1">
    <citation type="submission" date="2012-11" db="EMBL/GenBank/DDBJ databases">
        <title>Dependencies among metagenomic species, viruses, plasmids and units of genetic variation.</title>
        <authorList>
            <person name="Nielsen H.B."/>
            <person name="Almeida M."/>
            <person name="Juncker A.S."/>
            <person name="Rasmussen S."/>
            <person name="Li J."/>
            <person name="Sunagawa S."/>
            <person name="Plichta D."/>
            <person name="Gautier L."/>
            <person name="Le Chatelier E."/>
            <person name="Peletier E."/>
            <person name="Bonde I."/>
            <person name="Nielsen T."/>
            <person name="Manichanh C."/>
            <person name="Arumugam M."/>
            <person name="Batto J."/>
            <person name="Santos M.B.Q.D."/>
            <person name="Blom N."/>
            <person name="Borruel N."/>
            <person name="Burgdorf K.S."/>
            <person name="Boumezbeur F."/>
            <person name="Casellas F."/>
            <person name="Dore J."/>
            <person name="Guarner F."/>
            <person name="Hansen T."/>
            <person name="Hildebrand F."/>
            <person name="Kaas R.S."/>
            <person name="Kennedy S."/>
            <person name="Kristiansen K."/>
            <person name="Kultima J.R."/>
            <person name="Leonard P."/>
            <person name="Levenez F."/>
            <person name="Lund O."/>
            <person name="Moumen B."/>
            <person name="Le Paslier D."/>
            <person name="Pons N."/>
            <person name="Pedersen O."/>
            <person name="Prifti E."/>
            <person name="Qin J."/>
            <person name="Raes J."/>
            <person name="Tap J."/>
            <person name="Tims S."/>
            <person name="Ussery D.W."/>
            <person name="Yamada T."/>
            <person name="MetaHit consortium"/>
            <person name="Renault P."/>
            <person name="Sicheritz-Ponten T."/>
            <person name="Bork P."/>
            <person name="Wang J."/>
            <person name="Brunak S."/>
            <person name="Ehrlich S.D."/>
        </authorList>
    </citation>
    <scope>NUCLEOTIDE SEQUENCE [LARGE SCALE GENOMIC DNA]</scope>
</reference>
<dbReference type="InterPro" id="IPR029044">
    <property type="entry name" value="Nucleotide-diphossugar_trans"/>
</dbReference>
<keyword evidence="2" id="KW-0808">Transferase</keyword>
<dbReference type="GO" id="GO:0016758">
    <property type="term" value="F:hexosyltransferase activity"/>
    <property type="evidence" value="ECO:0007669"/>
    <property type="project" value="UniProtKB-ARBA"/>
</dbReference>